<dbReference type="Gene3D" id="3.30.450.20">
    <property type="entry name" value="PAS domain"/>
    <property type="match status" value="1"/>
</dbReference>
<dbReference type="Gene3D" id="3.20.20.450">
    <property type="entry name" value="EAL domain"/>
    <property type="match status" value="1"/>
</dbReference>
<dbReference type="SUPFAM" id="SSF141868">
    <property type="entry name" value="EAL domain-like"/>
    <property type="match status" value="1"/>
</dbReference>
<dbReference type="RefSeq" id="WP_367957273.1">
    <property type="nucleotide sequence ID" value="NZ_JBDPGJ010000009.1"/>
</dbReference>
<evidence type="ECO:0000313" key="5">
    <source>
        <dbReference type="Proteomes" id="UP001556692"/>
    </source>
</evidence>
<dbReference type="InterPro" id="IPR052155">
    <property type="entry name" value="Biofilm_reg_signaling"/>
</dbReference>
<dbReference type="Gene3D" id="3.30.70.270">
    <property type="match status" value="1"/>
</dbReference>
<dbReference type="CDD" id="cd01948">
    <property type="entry name" value="EAL"/>
    <property type="match status" value="1"/>
</dbReference>
<dbReference type="InterPro" id="IPR035919">
    <property type="entry name" value="EAL_sf"/>
</dbReference>
<dbReference type="SUPFAM" id="SSF55073">
    <property type="entry name" value="Nucleotide cyclase"/>
    <property type="match status" value="1"/>
</dbReference>
<evidence type="ECO:0000259" key="2">
    <source>
        <dbReference type="PROSITE" id="PS50883"/>
    </source>
</evidence>
<sequence>MPTRRNNELPLDIYLPFVQTLFRDGATLAIGIAAQSLLAVLVYLRTGLEVYLGVALCILSIGLLRLYHVNKYRDAPPCIDRDEGRHRENIYILWGTLHASTLGLFCFSAIYLAYDQFAEIAAVCVTLASVTSIAGRNYGSPRLVMFQIVAATWPISLGLMLRGDAFHVILGLLSIPFFYAIRKYAELVREVLFSALSEEKKANRLAQRFNRALNTMSHGLIMLSADGRVIVANAEAAELMRVGNPERLIGRSLKALLLRGAAGGLINRKDCSFVEAQLSRALRDGCGRKLLVDLTDGRHLEFSAREGSDDLGVITFEDVTQRVHAEEKIRTMARFDSLTGLANRAYFHELVTEQMSGGDRDRLCALAIFDIDDFKSINDTLGHPVGDGLIYAISERLSFFADENTRVSRFGGDEFVIYFDRVEDELSLGKIFDGIFDGLREEVDVAGHVLRIQVSAGAVLRPVAISDFDDMVVKADLALYKAKEMGKNGWRLFESTMDAAFRQRQMLKADLRNAVATGELRVVYQPIVGMDTMRITSCEALCRWQHPELGNVSPGIFIPLAEEMGIITEISRQVLAAACRECGKWPAPLGVSVNLSARDFRDADIVETVRRTLEETGLEPSRLEIEVTETAVLDDKCSTRDYLEEIRALGVRIALDDFGTGYSGLSYLHTLPLDKVKIDRSFLQDITSNERSLELLKGVVNLSRQLGLTVTIEGVETFEQLKILAVAVHPDLLQGFLFGSALSPAGIDTMAHSGWPFSEDLKRARMAAAG</sequence>
<dbReference type="PROSITE" id="PS50883">
    <property type="entry name" value="EAL"/>
    <property type="match status" value="1"/>
</dbReference>
<evidence type="ECO:0000256" key="1">
    <source>
        <dbReference type="SAM" id="Phobius"/>
    </source>
</evidence>
<feature type="transmembrane region" description="Helical" evidence="1">
    <location>
        <begin position="21"/>
        <end position="44"/>
    </location>
</feature>
<feature type="transmembrane region" description="Helical" evidence="1">
    <location>
        <begin position="159"/>
        <end position="181"/>
    </location>
</feature>
<feature type="transmembrane region" description="Helical" evidence="1">
    <location>
        <begin position="90"/>
        <end position="114"/>
    </location>
</feature>
<reference evidence="4 5" key="1">
    <citation type="submission" date="2024-05" db="EMBL/GenBank/DDBJ databases">
        <authorList>
            <person name="Jiang F."/>
        </authorList>
    </citation>
    <scope>NUCLEOTIDE SEQUENCE [LARGE SCALE GENOMIC DNA]</scope>
    <source>
        <strain evidence="4 5">LZ166</strain>
    </source>
</reference>
<dbReference type="InterPro" id="IPR029787">
    <property type="entry name" value="Nucleotide_cyclase"/>
</dbReference>
<keyword evidence="1" id="KW-1133">Transmembrane helix</keyword>
<dbReference type="InterPro" id="IPR000014">
    <property type="entry name" value="PAS"/>
</dbReference>
<evidence type="ECO:0000259" key="3">
    <source>
        <dbReference type="PROSITE" id="PS50887"/>
    </source>
</evidence>
<accession>A0ABV3SRW6</accession>
<dbReference type="SUPFAM" id="SSF55785">
    <property type="entry name" value="PYP-like sensor domain (PAS domain)"/>
    <property type="match status" value="1"/>
</dbReference>
<comment type="caution">
    <text evidence="4">The sequence shown here is derived from an EMBL/GenBank/DDBJ whole genome shotgun (WGS) entry which is preliminary data.</text>
</comment>
<dbReference type="SMART" id="SM00052">
    <property type="entry name" value="EAL"/>
    <property type="match status" value="1"/>
</dbReference>
<gene>
    <name evidence="4" type="ORF">ABGN05_27620</name>
</gene>
<dbReference type="Pfam" id="PF00563">
    <property type="entry name" value="EAL"/>
    <property type="match status" value="1"/>
</dbReference>
<name>A0ABV3SRW6_9HYPH</name>
<dbReference type="EMBL" id="JBDPGJ010000009">
    <property type="protein sequence ID" value="MEX0409414.1"/>
    <property type="molecule type" value="Genomic_DNA"/>
</dbReference>
<dbReference type="InterPro" id="IPR035965">
    <property type="entry name" value="PAS-like_dom_sf"/>
</dbReference>
<feature type="transmembrane region" description="Helical" evidence="1">
    <location>
        <begin position="120"/>
        <end position="138"/>
    </location>
</feature>
<dbReference type="SMART" id="SM00091">
    <property type="entry name" value="PAS"/>
    <property type="match status" value="1"/>
</dbReference>
<dbReference type="Proteomes" id="UP001556692">
    <property type="component" value="Unassembled WGS sequence"/>
</dbReference>
<organism evidence="4 5">
    <name type="scientific">Aquibium pacificus</name>
    <dbReference type="NCBI Taxonomy" id="3153579"/>
    <lineage>
        <taxon>Bacteria</taxon>
        <taxon>Pseudomonadati</taxon>
        <taxon>Pseudomonadota</taxon>
        <taxon>Alphaproteobacteria</taxon>
        <taxon>Hyphomicrobiales</taxon>
        <taxon>Phyllobacteriaceae</taxon>
        <taxon>Aquibium</taxon>
    </lineage>
</organism>
<dbReference type="CDD" id="cd01949">
    <property type="entry name" value="GGDEF"/>
    <property type="match status" value="1"/>
</dbReference>
<dbReference type="PANTHER" id="PTHR44757:SF2">
    <property type="entry name" value="BIOFILM ARCHITECTURE MAINTENANCE PROTEIN MBAA"/>
    <property type="match status" value="1"/>
</dbReference>
<dbReference type="SMART" id="SM00267">
    <property type="entry name" value="GGDEF"/>
    <property type="match status" value="1"/>
</dbReference>
<dbReference type="PROSITE" id="PS50887">
    <property type="entry name" value="GGDEF"/>
    <property type="match status" value="1"/>
</dbReference>
<dbReference type="NCBIfam" id="TIGR00254">
    <property type="entry name" value="GGDEF"/>
    <property type="match status" value="1"/>
</dbReference>
<dbReference type="InterPro" id="IPR001633">
    <property type="entry name" value="EAL_dom"/>
</dbReference>
<proteinExistence type="predicted"/>
<keyword evidence="5" id="KW-1185">Reference proteome</keyword>
<dbReference type="PANTHER" id="PTHR44757">
    <property type="entry name" value="DIGUANYLATE CYCLASE DGCP"/>
    <property type="match status" value="1"/>
</dbReference>
<dbReference type="Pfam" id="PF12860">
    <property type="entry name" value="PAS_7"/>
    <property type="match status" value="1"/>
</dbReference>
<evidence type="ECO:0000313" key="4">
    <source>
        <dbReference type="EMBL" id="MEX0409414.1"/>
    </source>
</evidence>
<protein>
    <submittedName>
        <fullName evidence="4">EAL domain-containing protein</fullName>
    </submittedName>
</protein>
<keyword evidence="1" id="KW-0472">Membrane</keyword>
<feature type="transmembrane region" description="Helical" evidence="1">
    <location>
        <begin position="50"/>
        <end position="69"/>
    </location>
</feature>
<dbReference type="InterPro" id="IPR000160">
    <property type="entry name" value="GGDEF_dom"/>
</dbReference>
<dbReference type="InterPro" id="IPR043128">
    <property type="entry name" value="Rev_trsase/Diguanyl_cyclase"/>
</dbReference>
<feature type="domain" description="GGDEF" evidence="3">
    <location>
        <begin position="362"/>
        <end position="495"/>
    </location>
</feature>
<dbReference type="Pfam" id="PF00990">
    <property type="entry name" value="GGDEF"/>
    <property type="match status" value="1"/>
</dbReference>
<feature type="domain" description="EAL" evidence="2">
    <location>
        <begin position="504"/>
        <end position="755"/>
    </location>
</feature>
<keyword evidence="1" id="KW-0812">Transmembrane</keyword>